<keyword evidence="2" id="KW-1185">Reference proteome</keyword>
<accession>A0ACB8SDG0</accession>
<reference evidence="1" key="1">
    <citation type="submission" date="2021-02" db="EMBL/GenBank/DDBJ databases">
        <authorList>
            <consortium name="DOE Joint Genome Institute"/>
            <person name="Ahrendt S."/>
            <person name="Looney B.P."/>
            <person name="Miyauchi S."/>
            <person name="Morin E."/>
            <person name="Drula E."/>
            <person name="Courty P.E."/>
            <person name="Chicoki N."/>
            <person name="Fauchery L."/>
            <person name="Kohler A."/>
            <person name="Kuo A."/>
            <person name="Labutti K."/>
            <person name="Pangilinan J."/>
            <person name="Lipzen A."/>
            <person name="Riley R."/>
            <person name="Andreopoulos W."/>
            <person name="He G."/>
            <person name="Johnson J."/>
            <person name="Barry K.W."/>
            <person name="Grigoriev I.V."/>
            <person name="Nagy L."/>
            <person name="Hibbett D."/>
            <person name="Henrissat B."/>
            <person name="Matheny P.B."/>
            <person name="Labbe J."/>
            <person name="Martin F."/>
        </authorList>
    </citation>
    <scope>NUCLEOTIDE SEQUENCE</scope>
    <source>
        <strain evidence="1">FP105234-sp</strain>
    </source>
</reference>
<organism evidence="1 2">
    <name type="scientific">Auriscalpium vulgare</name>
    <dbReference type="NCBI Taxonomy" id="40419"/>
    <lineage>
        <taxon>Eukaryota</taxon>
        <taxon>Fungi</taxon>
        <taxon>Dikarya</taxon>
        <taxon>Basidiomycota</taxon>
        <taxon>Agaricomycotina</taxon>
        <taxon>Agaricomycetes</taxon>
        <taxon>Russulales</taxon>
        <taxon>Auriscalpiaceae</taxon>
        <taxon>Auriscalpium</taxon>
    </lineage>
</organism>
<proteinExistence type="predicted"/>
<dbReference type="EMBL" id="MU275838">
    <property type="protein sequence ID" value="KAI0053995.1"/>
    <property type="molecule type" value="Genomic_DNA"/>
</dbReference>
<reference evidence="1" key="2">
    <citation type="journal article" date="2022" name="New Phytol.">
        <title>Evolutionary transition to the ectomycorrhizal habit in the genomes of a hyperdiverse lineage of mushroom-forming fungi.</title>
        <authorList>
            <person name="Looney B."/>
            <person name="Miyauchi S."/>
            <person name="Morin E."/>
            <person name="Drula E."/>
            <person name="Courty P.E."/>
            <person name="Kohler A."/>
            <person name="Kuo A."/>
            <person name="LaButti K."/>
            <person name="Pangilinan J."/>
            <person name="Lipzen A."/>
            <person name="Riley R."/>
            <person name="Andreopoulos W."/>
            <person name="He G."/>
            <person name="Johnson J."/>
            <person name="Nolan M."/>
            <person name="Tritt A."/>
            <person name="Barry K.W."/>
            <person name="Grigoriev I.V."/>
            <person name="Nagy L.G."/>
            <person name="Hibbett D."/>
            <person name="Henrissat B."/>
            <person name="Matheny P.B."/>
            <person name="Labbe J."/>
            <person name="Martin F.M."/>
        </authorList>
    </citation>
    <scope>NUCLEOTIDE SEQUENCE</scope>
    <source>
        <strain evidence="1">FP105234-sp</strain>
    </source>
</reference>
<protein>
    <submittedName>
        <fullName evidence="1">Glycosyltransferase family 58 protein</fullName>
    </submittedName>
</protein>
<comment type="caution">
    <text evidence="1">The sequence shown here is derived from an EMBL/GenBank/DDBJ whole genome shotgun (WGS) entry which is preliminary data.</text>
</comment>
<evidence type="ECO:0000313" key="1">
    <source>
        <dbReference type="EMBL" id="KAI0053995.1"/>
    </source>
</evidence>
<name>A0ACB8SDG0_9AGAM</name>
<sequence length="427" mass="48385">MTKFSLSSSLTFARRLLFDPAFFWSLAALVVVGDAVLTQLIIRFVRYTEIDWETYIYQIEVYRKGERDYSKISGPTGPLVYPAGHVHIHEALYHLTDHGSNVKLAQHIYSILYIASLALSCAIYHQAGRLPNWVVLLLPLSKRLHSIFVLRLFNDCWAVVLAQLSILAYAAGLDDVGTLIFSGALSVKMSALLYLPGILVVLVKRRGLATTTRLVMTLVAMQALFAKSFLQEYPWSYVKNAFDLSRIFLYKWTVNWRFLEEDTFLTPTFARTLLLGHATVLVAFGLSRWCRNDGGAVAVIERALRRPSYPAGLTPMTANDVITILFTSNLIGILFARSLHYQFYSWYAQQLPFLAWRTRFPTIVKHVSHSPLWVLWLTIHRVFLLVAIEYSWNVFPSTEFSSGVLCATNALLLAGVWYGERGGIAKD</sequence>
<evidence type="ECO:0000313" key="2">
    <source>
        <dbReference type="Proteomes" id="UP000814033"/>
    </source>
</evidence>
<gene>
    <name evidence="1" type="ORF">FA95DRAFT_1480191</name>
</gene>
<dbReference type="Proteomes" id="UP000814033">
    <property type="component" value="Unassembled WGS sequence"/>
</dbReference>